<feature type="non-terminal residue" evidence="2">
    <location>
        <position position="1"/>
    </location>
</feature>
<comment type="caution">
    <text evidence="2">The sequence shown here is derived from an EMBL/GenBank/DDBJ whole genome shotgun (WGS) entry which is preliminary data.</text>
</comment>
<gene>
    <name evidence="2" type="ORF">BIW11_10284</name>
</gene>
<evidence type="ECO:0000313" key="3">
    <source>
        <dbReference type="Proteomes" id="UP000192247"/>
    </source>
</evidence>
<organism evidence="2 3">
    <name type="scientific">Tropilaelaps mercedesae</name>
    <dbReference type="NCBI Taxonomy" id="418985"/>
    <lineage>
        <taxon>Eukaryota</taxon>
        <taxon>Metazoa</taxon>
        <taxon>Ecdysozoa</taxon>
        <taxon>Arthropoda</taxon>
        <taxon>Chelicerata</taxon>
        <taxon>Arachnida</taxon>
        <taxon>Acari</taxon>
        <taxon>Parasitiformes</taxon>
        <taxon>Mesostigmata</taxon>
        <taxon>Gamasina</taxon>
        <taxon>Dermanyssoidea</taxon>
        <taxon>Laelapidae</taxon>
        <taxon>Tropilaelaps</taxon>
    </lineage>
</organism>
<reference evidence="2 3" key="1">
    <citation type="journal article" date="2017" name="Gigascience">
        <title>Draft genome of the honey bee ectoparasitic mite, Tropilaelaps mercedesae, is shaped by the parasitic life history.</title>
        <authorList>
            <person name="Dong X."/>
            <person name="Armstrong S.D."/>
            <person name="Xia D."/>
            <person name="Makepeace B.L."/>
            <person name="Darby A.C."/>
            <person name="Kadowaki T."/>
        </authorList>
    </citation>
    <scope>NUCLEOTIDE SEQUENCE [LARGE SCALE GENOMIC DNA]</scope>
    <source>
        <strain evidence="2">Wuxi-XJTLU</strain>
    </source>
</reference>
<feature type="region of interest" description="Disordered" evidence="1">
    <location>
        <begin position="12"/>
        <end position="40"/>
    </location>
</feature>
<dbReference type="InParanoid" id="A0A1V9XGC3"/>
<protein>
    <submittedName>
        <fullName evidence="2">Uncharacterized protein</fullName>
    </submittedName>
</protein>
<accession>A0A1V9XGC3</accession>
<dbReference type="EMBL" id="MNPL01011454">
    <property type="protein sequence ID" value="OQR72595.1"/>
    <property type="molecule type" value="Genomic_DNA"/>
</dbReference>
<keyword evidence="3" id="KW-1185">Reference proteome</keyword>
<sequence>FVRKQRALPIFGNRYGKQRSSGRCRGSTPSRPGHQQGADANITLQGRQATSTTTANLTEMLPRIGRADGPRRTLLTVVADSMVLY</sequence>
<proteinExistence type="predicted"/>
<evidence type="ECO:0000313" key="2">
    <source>
        <dbReference type="EMBL" id="OQR72595.1"/>
    </source>
</evidence>
<name>A0A1V9XGC3_9ACAR</name>
<dbReference type="AlphaFoldDB" id="A0A1V9XGC3"/>
<evidence type="ECO:0000256" key="1">
    <source>
        <dbReference type="SAM" id="MobiDB-lite"/>
    </source>
</evidence>
<dbReference type="Proteomes" id="UP000192247">
    <property type="component" value="Unassembled WGS sequence"/>
</dbReference>